<keyword evidence="2" id="KW-0472">Membrane</keyword>
<keyword evidence="2" id="KW-1133">Transmembrane helix</keyword>
<organism evidence="4 5">
    <name type="scientific">Coemansia pectinata</name>
    <dbReference type="NCBI Taxonomy" id="1052879"/>
    <lineage>
        <taxon>Eukaryota</taxon>
        <taxon>Fungi</taxon>
        <taxon>Fungi incertae sedis</taxon>
        <taxon>Zoopagomycota</taxon>
        <taxon>Kickxellomycotina</taxon>
        <taxon>Kickxellomycetes</taxon>
        <taxon>Kickxellales</taxon>
        <taxon>Kickxellaceae</taxon>
        <taxon>Coemansia</taxon>
    </lineage>
</organism>
<proteinExistence type="predicted"/>
<dbReference type="Proteomes" id="UP001140011">
    <property type="component" value="Unassembled WGS sequence"/>
</dbReference>
<feature type="domain" description="Methyltransferase" evidence="3">
    <location>
        <begin position="114"/>
        <end position="215"/>
    </location>
</feature>
<reference evidence="4" key="1">
    <citation type="submission" date="2022-07" db="EMBL/GenBank/DDBJ databases">
        <title>Phylogenomic reconstructions and comparative analyses of Kickxellomycotina fungi.</title>
        <authorList>
            <person name="Reynolds N.K."/>
            <person name="Stajich J.E."/>
            <person name="Barry K."/>
            <person name="Grigoriev I.V."/>
            <person name="Crous P."/>
            <person name="Smith M.E."/>
        </authorList>
    </citation>
    <scope>NUCLEOTIDE SEQUENCE</scope>
    <source>
        <strain evidence="4">BCRC 34297</strain>
    </source>
</reference>
<dbReference type="Gene3D" id="3.40.50.150">
    <property type="entry name" value="Vaccinia Virus protein VP39"/>
    <property type="match status" value="1"/>
</dbReference>
<dbReference type="PANTHER" id="PTHR47473:SF1">
    <property type="entry name" value="METHYLTRANSFERASE DOMAIN-CONTAINING PROTEIN"/>
    <property type="match status" value="1"/>
</dbReference>
<keyword evidence="5" id="KW-1185">Reference proteome</keyword>
<evidence type="ECO:0000256" key="1">
    <source>
        <dbReference type="SAM" id="MobiDB-lite"/>
    </source>
</evidence>
<dbReference type="OrthoDB" id="10253390at2759"/>
<protein>
    <recommendedName>
        <fullName evidence="3">Methyltransferase domain-containing protein</fullName>
    </recommendedName>
</protein>
<keyword evidence="2" id="KW-0812">Transmembrane</keyword>
<feature type="region of interest" description="Disordered" evidence="1">
    <location>
        <begin position="331"/>
        <end position="364"/>
    </location>
</feature>
<name>A0A9W8GZP5_9FUNG</name>
<evidence type="ECO:0000313" key="4">
    <source>
        <dbReference type="EMBL" id="KAJ2754102.1"/>
    </source>
</evidence>
<dbReference type="Pfam" id="PF13649">
    <property type="entry name" value="Methyltransf_25"/>
    <property type="match status" value="1"/>
</dbReference>
<dbReference type="InterPro" id="IPR029063">
    <property type="entry name" value="SAM-dependent_MTases_sf"/>
</dbReference>
<dbReference type="SUPFAM" id="SSF53335">
    <property type="entry name" value="S-adenosyl-L-methionine-dependent methyltransferases"/>
    <property type="match status" value="1"/>
</dbReference>
<dbReference type="Pfam" id="PF11899">
    <property type="entry name" value="DUF3419"/>
    <property type="match status" value="1"/>
</dbReference>
<dbReference type="InterPro" id="IPR021829">
    <property type="entry name" value="DUF3419"/>
</dbReference>
<accession>A0A9W8GZP5</accession>
<sequence>MNPILPCASSDMGGALTRGNMLLYGVILVAVSLFLFLGYSRLRAMLQFAYNCFLKPLGRHSSQQGRLDAFYEGQAAVYDSTRGGLLRGRKTMLRLCAAELKKRSGSGSVKPIWVDLGGGTGWNVEQMDSLYGISNFECVYLVDLCRPLCKVAEQRFQAKGWKNVKVICQDALSFVLPELADQDRGQIDLVTMSYSLSMIEDFYPVVDRIASLLNPQTGFIGVADFYISGAAGPSGHRDAEKAGVLGYQCNWFTRVFWQHWFEFDHVYLHPCRRNYLEHKFATHKALNCRNHFIIPYLIQVPYYVWLGRPSYPVESAPLQLAGPISTHSTYAMAGASPPSSPDLPPVVSSNHASPTHLPKSMQRSRSTIAHKSDIDLGPSALSTLLSSNTPNATSWARGWTRLPYQPTKPEHAQFSTYIYGFTWEDPQRDLEVLDLRPGDSLMVITSAGDNALAYAAHQSGLKIHCVDMNPCQNHLLELKLAALRSLDYDTFWRMFGLGSLPDFARTLDTTLSAELSSPAYQYWRQNVHAFAPRQSALADLVLGDLSHRNLYTTGYSGVALRCLRVITKLFGIHRATQQLVVTSSLAKQAGLWRDKIRGCIFSNIAIRMLDNPVAMWQFMGVPINQWNMLRSEGSMSQYVRDTLDPVFHSTSCAKSNYFYHLLFARQYSPDCCPDYLTKNGFARLQHTIGKDAASVRPTFYLHTATLLDTLDGMRDGELTKAVIMDHMDWFSPEDADSEVVALARVVKRTGFVLWRSAARIPWYISVFERHGFIVEALDIRQPNSMKPLDRVNMYASLYKATRL</sequence>
<dbReference type="PANTHER" id="PTHR47473">
    <property type="entry name" value="BTA1P"/>
    <property type="match status" value="1"/>
</dbReference>
<dbReference type="InterPro" id="IPR041698">
    <property type="entry name" value="Methyltransf_25"/>
</dbReference>
<evidence type="ECO:0000256" key="2">
    <source>
        <dbReference type="SAM" id="Phobius"/>
    </source>
</evidence>
<gene>
    <name evidence="4" type="ORF">GGI19_002653</name>
</gene>
<evidence type="ECO:0000259" key="3">
    <source>
        <dbReference type="Pfam" id="PF13649"/>
    </source>
</evidence>
<dbReference type="EMBL" id="JANBUH010000140">
    <property type="protein sequence ID" value="KAJ2754102.1"/>
    <property type="molecule type" value="Genomic_DNA"/>
</dbReference>
<evidence type="ECO:0000313" key="5">
    <source>
        <dbReference type="Proteomes" id="UP001140011"/>
    </source>
</evidence>
<feature type="transmembrane region" description="Helical" evidence="2">
    <location>
        <begin position="21"/>
        <end position="39"/>
    </location>
</feature>
<dbReference type="AlphaFoldDB" id="A0A9W8GZP5"/>
<comment type="caution">
    <text evidence="4">The sequence shown here is derived from an EMBL/GenBank/DDBJ whole genome shotgun (WGS) entry which is preliminary data.</text>
</comment>
<dbReference type="CDD" id="cd02440">
    <property type="entry name" value="AdoMet_MTases"/>
    <property type="match status" value="1"/>
</dbReference>